<protein>
    <submittedName>
        <fullName evidence="7">Two-component sensor histidine kinase</fullName>
    </submittedName>
</protein>
<dbReference type="GO" id="GO:0046983">
    <property type="term" value="F:protein dimerization activity"/>
    <property type="evidence" value="ECO:0007669"/>
    <property type="project" value="InterPro"/>
</dbReference>
<feature type="transmembrane region" description="Helical" evidence="5">
    <location>
        <begin position="96"/>
        <end position="128"/>
    </location>
</feature>
<evidence type="ECO:0000256" key="3">
    <source>
        <dbReference type="ARBA" id="ARBA00023012"/>
    </source>
</evidence>
<dbReference type="Gene3D" id="1.20.5.1930">
    <property type="match status" value="1"/>
</dbReference>
<dbReference type="InterPro" id="IPR017205">
    <property type="entry name" value="Sig_transdc_His_kinase_ChrS"/>
</dbReference>
<dbReference type="PIRSF" id="PIRSF037434">
    <property type="entry name" value="STHK_ChrS"/>
    <property type="match status" value="1"/>
</dbReference>
<organism evidence="7 8">
    <name type="scientific">Nocardiopsis kunsanensis</name>
    <dbReference type="NCBI Taxonomy" id="141693"/>
    <lineage>
        <taxon>Bacteria</taxon>
        <taxon>Bacillati</taxon>
        <taxon>Actinomycetota</taxon>
        <taxon>Actinomycetes</taxon>
        <taxon>Streptosporangiales</taxon>
        <taxon>Nocardiopsidaceae</taxon>
        <taxon>Nocardiopsis</taxon>
    </lineage>
</organism>
<feature type="transmembrane region" description="Helical" evidence="5">
    <location>
        <begin position="41"/>
        <end position="58"/>
    </location>
</feature>
<comment type="caution">
    <text evidence="7">The sequence shown here is derived from an EMBL/GenBank/DDBJ whole genome shotgun (WGS) entry which is preliminary data.</text>
</comment>
<dbReference type="SMART" id="SM00387">
    <property type="entry name" value="HATPase_c"/>
    <property type="match status" value="1"/>
</dbReference>
<dbReference type="PANTHER" id="PTHR24421">
    <property type="entry name" value="NITRATE/NITRITE SENSOR PROTEIN NARX-RELATED"/>
    <property type="match status" value="1"/>
</dbReference>
<keyword evidence="5" id="KW-0812">Transmembrane</keyword>
<dbReference type="EMBL" id="BMXL01000027">
    <property type="protein sequence ID" value="GHD33550.1"/>
    <property type="molecule type" value="Genomic_DNA"/>
</dbReference>
<evidence type="ECO:0000256" key="4">
    <source>
        <dbReference type="SAM" id="MobiDB-lite"/>
    </source>
</evidence>
<feature type="transmembrane region" description="Helical" evidence="5">
    <location>
        <begin position="70"/>
        <end position="90"/>
    </location>
</feature>
<keyword evidence="5" id="KW-1133">Transmembrane helix</keyword>
<dbReference type="InterPro" id="IPR011712">
    <property type="entry name" value="Sig_transdc_His_kin_sub3_dim/P"/>
</dbReference>
<dbReference type="InterPro" id="IPR050482">
    <property type="entry name" value="Sensor_HK_TwoCompSys"/>
</dbReference>
<dbReference type="RefSeq" id="WP_017576075.1">
    <property type="nucleotide sequence ID" value="NZ_BMXL01000027.1"/>
</dbReference>
<feature type="transmembrane region" description="Helical" evidence="5">
    <location>
        <begin position="140"/>
        <end position="158"/>
    </location>
</feature>
<dbReference type="InterPro" id="IPR036890">
    <property type="entry name" value="HATPase_C_sf"/>
</dbReference>
<keyword evidence="3" id="KW-0902">Two-component regulatory system</keyword>
<feature type="region of interest" description="Disordered" evidence="4">
    <location>
        <begin position="389"/>
        <end position="412"/>
    </location>
</feature>
<feature type="transmembrane region" description="Helical" evidence="5">
    <location>
        <begin position="16"/>
        <end position="35"/>
    </location>
</feature>
<evidence type="ECO:0000313" key="7">
    <source>
        <dbReference type="EMBL" id="GHD33550.1"/>
    </source>
</evidence>
<evidence type="ECO:0000313" key="8">
    <source>
        <dbReference type="Proteomes" id="UP000654947"/>
    </source>
</evidence>
<dbReference type="PROSITE" id="PS50109">
    <property type="entry name" value="HIS_KIN"/>
    <property type="match status" value="1"/>
</dbReference>
<gene>
    <name evidence="7" type="ORF">GCM10007147_38310</name>
</gene>
<dbReference type="GO" id="GO:0016020">
    <property type="term" value="C:membrane"/>
    <property type="evidence" value="ECO:0007669"/>
    <property type="project" value="InterPro"/>
</dbReference>
<sequence length="412" mass="44558">MHESGERHAWELSRGWDIYFTSVVLILLALSLLTSEPGPRSWWTALLVASLLPLYWLVGRRIILEDRYASGESLVFGLVVATVCSTAVFLDSGLGLLLLALAPLCFMTGGATYGALSVGIILVVPWLLRGIVDGDPALSLLTGLLSNAIVLAFAYWFGHWFEKVVQQSWERAELIEQLRESRAEATRLSEQAGAMAEREHLAREMHDTLAQGFTSIITLTQAVESELGTDPAAARRHLELTRRTAMDNLAETRAMVAARGPVLLEDDDLEEALQRLADRFGAELGITAEAEVTGPARPLPGDVQVCLLRTAQEALANVRKHAGAENVRVRLAYTDVGVSLGVHDDGRGFGADRAVQGNGLANMHRRAHDLGGVLDVESTPGGGTTVRLSLATDEAEEEARDPGTAARRTETP</sequence>
<reference evidence="7 8" key="1">
    <citation type="journal article" date="2014" name="Int. J. Syst. Evol. Microbiol.">
        <title>Complete genome sequence of Corynebacterium casei LMG S-19264T (=DSM 44701T), isolated from a smear-ripened cheese.</title>
        <authorList>
            <consortium name="US DOE Joint Genome Institute (JGI-PGF)"/>
            <person name="Walter F."/>
            <person name="Albersmeier A."/>
            <person name="Kalinowski J."/>
            <person name="Ruckert C."/>
        </authorList>
    </citation>
    <scope>NUCLEOTIDE SEQUENCE [LARGE SCALE GENOMIC DNA]</scope>
    <source>
        <strain evidence="7 8">KCTC 19473</strain>
    </source>
</reference>
<dbReference type="AlphaFoldDB" id="A0A919CKE6"/>
<name>A0A919CKE6_9ACTN</name>
<dbReference type="CDD" id="cd16917">
    <property type="entry name" value="HATPase_UhpB-NarQ-NarX-like"/>
    <property type="match status" value="1"/>
</dbReference>
<feature type="domain" description="Histidine kinase" evidence="6">
    <location>
        <begin position="307"/>
        <end position="394"/>
    </location>
</feature>
<evidence type="ECO:0000259" key="6">
    <source>
        <dbReference type="PROSITE" id="PS50109"/>
    </source>
</evidence>
<evidence type="ECO:0000256" key="1">
    <source>
        <dbReference type="ARBA" id="ARBA00022679"/>
    </source>
</evidence>
<dbReference type="InterPro" id="IPR003594">
    <property type="entry name" value="HATPase_dom"/>
</dbReference>
<dbReference type="GO" id="GO:0000155">
    <property type="term" value="F:phosphorelay sensor kinase activity"/>
    <property type="evidence" value="ECO:0007669"/>
    <property type="project" value="InterPro"/>
</dbReference>
<dbReference type="Pfam" id="PF07730">
    <property type="entry name" value="HisKA_3"/>
    <property type="match status" value="1"/>
</dbReference>
<keyword evidence="8" id="KW-1185">Reference proteome</keyword>
<proteinExistence type="predicted"/>
<dbReference type="InterPro" id="IPR005467">
    <property type="entry name" value="His_kinase_dom"/>
</dbReference>
<dbReference type="PANTHER" id="PTHR24421:SF62">
    <property type="entry name" value="SENSORY TRANSDUCTION HISTIDINE KINASE"/>
    <property type="match status" value="1"/>
</dbReference>
<keyword evidence="5" id="KW-0472">Membrane</keyword>
<evidence type="ECO:0000256" key="5">
    <source>
        <dbReference type="SAM" id="Phobius"/>
    </source>
</evidence>
<accession>A0A919CKE6</accession>
<evidence type="ECO:0000256" key="2">
    <source>
        <dbReference type="ARBA" id="ARBA00022777"/>
    </source>
</evidence>
<keyword evidence="2 7" id="KW-0418">Kinase</keyword>
<dbReference type="SUPFAM" id="SSF55874">
    <property type="entry name" value="ATPase domain of HSP90 chaperone/DNA topoisomerase II/histidine kinase"/>
    <property type="match status" value="1"/>
</dbReference>
<dbReference type="Proteomes" id="UP000654947">
    <property type="component" value="Unassembled WGS sequence"/>
</dbReference>
<dbReference type="Gene3D" id="3.30.565.10">
    <property type="entry name" value="Histidine kinase-like ATPase, C-terminal domain"/>
    <property type="match status" value="1"/>
</dbReference>
<keyword evidence="1" id="KW-0808">Transferase</keyword>
<dbReference type="Pfam" id="PF02518">
    <property type="entry name" value="HATPase_c"/>
    <property type="match status" value="1"/>
</dbReference>